<protein>
    <recommendedName>
        <fullName evidence="4">Methyltransferase</fullName>
    </recommendedName>
</protein>
<dbReference type="InterPro" id="IPR044053">
    <property type="entry name" value="AsaB-like"/>
</dbReference>
<evidence type="ECO:0008006" key="4">
    <source>
        <dbReference type="Google" id="ProtNLM"/>
    </source>
</evidence>
<accession>A0A5N6TT10</accession>
<reference evidence="2 3" key="1">
    <citation type="submission" date="2019-04" db="EMBL/GenBank/DDBJ databases">
        <title>Friends and foes A comparative genomics study of 23 Aspergillus species from section Flavi.</title>
        <authorList>
            <consortium name="DOE Joint Genome Institute"/>
            <person name="Kjaerbolling I."/>
            <person name="Vesth T."/>
            <person name="Frisvad J.C."/>
            <person name="Nybo J.L."/>
            <person name="Theobald S."/>
            <person name="Kildgaard S."/>
            <person name="Isbrandt T."/>
            <person name="Kuo A."/>
            <person name="Sato A."/>
            <person name="Lyhne E.K."/>
            <person name="Kogle M.E."/>
            <person name="Wiebenga A."/>
            <person name="Kun R.S."/>
            <person name="Lubbers R.J."/>
            <person name="Makela M.R."/>
            <person name="Barry K."/>
            <person name="Chovatia M."/>
            <person name="Clum A."/>
            <person name="Daum C."/>
            <person name="Haridas S."/>
            <person name="He G."/>
            <person name="LaButti K."/>
            <person name="Lipzen A."/>
            <person name="Mondo S."/>
            <person name="Riley R."/>
            <person name="Salamov A."/>
            <person name="Simmons B.A."/>
            <person name="Magnuson J.K."/>
            <person name="Henrissat B."/>
            <person name="Mortensen U.H."/>
            <person name="Larsen T.O."/>
            <person name="Devries R.P."/>
            <person name="Grigoriev I.V."/>
            <person name="Machida M."/>
            <person name="Baker S.E."/>
            <person name="Andersen M.R."/>
        </authorList>
    </citation>
    <scope>NUCLEOTIDE SEQUENCE [LARGE SCALE GENOMIC DNA]</scope>
    <source>
        <strain evidence="2 3">IBT 18842</strain>
    </source>
</reference>
<proteinExistence type="inferred from homology"/>
<dbReference type="AlphaFoldDB" id="A0A5N6TT10"/>
<sequence>MPIPIGPVTTNLTFYKAPEDGSQPFNYVEPTADQPQRNYSDAIHEVTITDLRDQTTPPTLDHDGFTLLNSIPTKTTYSTFDTDETVRSTYYPEVESLLLQTLPEAHKVIIFDHTIRRADPSAARHPVQLVHADQTRWSAAQRVRRHIPDPEEAEKLLQGRYRIINVWRPINGKVESFPLAFASAATMRDEDFVKIEHRYPTFSGEIMGVRHNEGAGWRYCSGLDDHERVLIKCSDSKEGVAERVAHSAFVDPRSAADAKGRESIEVRTIVFG</sequence>
<organism evidence="2 3">
    <name type="scientific">Aspergillus avenaceus</name>
    <dbReference type="NCBI Taxonomy" id="36643"/>
    <lineage>
        <taxon>Eukaryota</taxon>
        <taxon>Fungi</taxon>
        <taxon>Dikarya</taxon>
        <taxon>Ascomycota</taxon>
        <taxon>Pezizomycotina</taxon>
        <taxon>Eurotiomycetes</taxon>
        <taxon>Eurotiomycetidae</taxon>
        <taxon>Eurotiales</taxon>
        <taxon>Aspergillaceae</taxon>
        <taxon>Aspergillus</taxon>
        <taxon>Aspergillus subgen. Circumdati</taxon>
    </lineage>
</organism>
<keyword evidence="3" id="KW-1185">Reference proteome</keyword>
<evidence type="ECO:0000313" key="2">
    <source>
        <dbReference type="EMBL" id="KAE8149498.1"/>
    </source>
</evidence>
<gene>
    <name evidence="2" type="ORF">BDV25DRAFT_125851</name>
</gene>
<name>A0A5N6TT10_ASPAV</name>
<dbReference type="OrthoDB" id="412788at2759"/>
<evidence type="ECO:0000256" key="1">
    <source>
        <dbReference type="ARBA" id="ARBA00023604"/>
    </source>
</evidence>
<dbReference type="EMBL" id="ML742121">
    <property type="protein sequence ID" value="KAE8149498.1"/>
    <property type="molecule type" value="Genomic_DNA"/>
</dbReference>
<evidence type="ECO:0000313" key="3">
    <source>
        <dbReference type="Proteomes" id="UP000325780"/>
    </source>
</evidence>
<dbReference type="PANTHER" id="PTHR34598">
    <property type="entry name" value="BLL6449 PROTEIN"/>
    <property type="match status" value="1"/>
</dbReference>
<dbReference type="PANTHER" id="PTHR34598:SF1">
    <property type="entry name" value="PUTATIVE (AFU_ORTHOLOGUE AFUA_3G13140)-RELATED"/>
    <property type="match status" value="1"/>
</dbReference>
<comment type="similarity">
    <text evidence="1">Belongs to the asaB hydroxylase/desaturase family.</text>
</comment>
<dbReference type="NCBIfam" id="NF041278">
    <property type="entry name" value="CmcJ_NvfI_EfuI"/>
    <property type="match status" value="1"/>
</dbReference>
<dbReference type="GO" id="GO:0016491">
    <property type="term" value="F:oxidoreductase activity"/>
    <property type="evidence" value="ECO:0007669"/>
    <property type="project" value="InterPro"/>
</dbReference>
<dbReference type="Proteomes" id="UP000325780">
    <property type="component" value="Unassembled WGS sequence"/>
</dbReference>